<comment type="caution">
    <text evidence="1">The sequence shown here is derived from an EMBL/GenBank/DDBJ whole genome shotgun (WGS) entry which is preliminary data.</text>
</comment>
<evidence type="ECO:0000313" key="2">
    <source>
        <dbReference type="Proteomes" id="UP001060215"/>
    </source>
</evidence>
<keyword evidence="2" id="KW-1185">Reference proteome</keyword>
<name>A0ACC0IT67_9ERIC</name>
<reference evidence="1 2" key="1">
    <citation type="journal article" date="2022" name="Plant J.">
        <title>Chromosome-level genome of Camellia lanceoleosa provides a valuable resource for understanding genome evolution and self-incompatibility.</title>
        <authorList>
            <person name="Gong W."/>
            <person name="Xiao S."/>
            <person name="Wang L."/>
            <person name="Liao Z."/>
            <person name="Chang Y."/>
            <person name="Mo W."/>
            <person name="Hu G."/>
            <person name="Li W."/>
            <person name="Zhao G."/>
            <person name="Zhu H."/>
            <person name="Hu X."/>
            <person name="Ji K."/>
            <person name="Xiang X."/>
            <person name="Song Q."/>
            <person name="Yuan D."/>
            <person name="Jin S."/>
            <person name="Zhang L."/>
        </authorList>
    </citation>
    <scope>NUCLEOTIDE SEQUENCE [LARGE SCALE GENOMIC DNA]</scope>
    <source>
        <strain evidence="1">SQ_2022a</strain>
    </source>
</reference>
<proteinExistence type="predicted"/>
<gene>
    <name evidence="1" type="ORF">LOK49_LG02G01842</name>
</gene>
<sequence>MDQFKTYEVAIDRSHGQGDGVSPSTVGPENRPLQVLNQQPSDSVHEAITQECKEQQRQIEMNLMVGDILHLLDVIWSWISPSEDEEKYLPFPPGDDSKGDLKKLRGSVKISEIKLGKYDKSSMLPSNIGCEVFKRLWLYNGSALHLPPLLMMLKLLVPNFSFEHCYTATYCSGSLLLFPCGGCPQCP</sequence>
<evidence type="ECO:0000313" key="1">
    <source>
        <dbReference type="EMBL" id="KAI8027639.1"/>
    </source>
</evidence>
<dbReference type="Proteomes" id="UP001060215">
    <property type="component" value="Chromosome 3"/>
</dbReference>
<accession>A0ACC0IT67</accession>
<protein>
    <submittedName>
        <fullName evidence="1">Nuclear pore complex protein NUP107</fullName>
    </submittedName>
</protein>
<dbReference type="EMBL" id="CM045760">
    <property type="protein sequence ID" value="KAI8027639.1"/>
    <property type="molecule type" value="Genomic_DNA"/>
</dbReference>
<organism evidence="1 2">
    <name type="scientific">Camellia lanceoleosa</name>
    <dbReference type="NCBI Taxonomy" id="1840588"/>
    <lineage>
        <taxon>Eukaryota</taxon>
        <taxon>Viridiplantae</taxon>
        <taxon>Streptophyta</taxon>
        <taxon>Embryophyta</taxon>
        <taxon>Tracheophyta</taxon>
        <taxon>Spermatophyta</taxon>
        <taxon>Magnoliopsida</taxon>
        <taxon>eudicotyledons</taxon>
        <taxon>Gunneridae</taxon>
        <taxon>Pentapetalae</taxon>
        <taxon>asterids</taxon>
        <taxon>Ericales</taxon>
        <taxon>Theaceae</taxon>
        <taxon>Camellia</taxon>
    </lineage>
</organism>